<evidence type="ECO:0000256" key="1">
    <source>
        <dbReference type="ARBA" id="ARBA00022737"/>
    </source>
</evidence>
<dbReference type="Pfam" id="PF25019">
    <property type="entry name" value="LRR_R13L1-DRL21"/>
    <property type="match status" value="1"/>
</dbReference>
<dbReference type="GO" id="GO:0098542">
    <property type="term" value="P:defense response to other organism"/>
    <property type="evidence" value="ECO:0007669"/>
    <property type="project" value="TreeGrafter"/>
</dbReference>
<protein>
    <submittedName>
        <fullName evidence="6">Disease resistance protein RGA3</fullName>
    </submittedName>
</protein>
<dbReference type="RefSeq" id="XP_022761324.1">
    <property type="nucleotide sequence ID" value="XM_022905589.1"/>
</dbReference>
<keyword evidence="5" id="KW-1185">Reference proteome</keyword>
<accession>A0A6P6A8Q6</accession>
<proteinExistence type="predicted"/>
<dbReference type="FunFam" id="1.10.10.10:FF:000322">
    <property type="entry name" value="Probable disease resistance protein At1g63360"/>
    <property type="match status" value="1"/>
</dbReference>
<organism evidence="5 6">
    <name type="scientific">Durio zibethinus</name>
    <name type="common">Durian</name>
    <dbReference type="NCBI Taxonomy" id="66656"/>
    <lineage>
        <taxon>Eukaryota</taxon>
        <taxon>Viridiplantae</taxon>
        <taxon>Streptophyta</taxon>
        <taxon>Embryophyta</taxon>
        <taxon>Tracheophyta</taxon>
        <taxon>Spermatophyta</taxon>
        <taxon>Magnoliopsida</taxon>
        <taxon>eudicotyledons</taxon>
        <taxon>Gunneridae</taxon>
        <taxon>Pentapetalae</taxon>
        <taxon>rosids</taxon>
        <taxon>malvids</taxon>
        <taxon>Malvales</taxon>
        <taxon>Malvaceae</taxon>
        <taxon>Helicteroideae</taxon>
        <taxon>Durio</taxon>
    </lineage>
</organism>
<gene>
    <name evidence="6" type="primary">LOC111307574</name>
</gene>
<dbReference type="InterPro" id="IPR032675">
    <property type="entry name" value="LRR_dom_sf"/>
</dbReference>
<reference evidence="6" key="1">
    <citation type="submission" date="2025-08" db="UniProtKB">
        <authorList>
            <consortium name="RefSeq"/>
        </authorList>
    </citation>
    <scope>IDENTIFICATION</scope>
    <source>
        <tissue evidence="6">Fruit stalk</tissue>
    </source>
</reference>
<dbReference type="InterPro" id="IPR058922">
    <property type="entry name" value="WHD_DRP"/>
</dbReference>
<dbReference type="InterPro" id="IPR056789">
    <property type="entry name" value="LRR_R13L1-DRL21"/>
</dbReference>
<dbReference type="PANTHER" id="PTHR23155">
    <property type="entry name" value="DISEASE RESISTANCE PROTEIN RP"/>
    <property type="match status" value="1"/>
</dbReference>
<evidence type="ECO:0000259" key="4">
    <source>
        <dbReference type="Pfam" id="PF25019"/>
    </source>
</evidence>
<dbReference type="InterPro" id="IPR044974">
    <property type="entry name" value="Disease_R_plants"/>
</dbReference>
<dbReference type="KEGG" id="dzi:111307574"/>
<feature type="domain" description="R13L1/DRL21-like LRR repeat region" evidence="4">
    <location>
        <begin position="300"/>
        <end position="412"/>
    </location>
</feature>
<keyword evidence="2" id="KW-0611">Plant defense</keyword>
<name>A0A6P6A8Q6_DURZI</name>
<evidence type="ECO:0000256" key="2">
    <source>
        <dbReference type="ARBA" id="ARBA00022821"/>
    </source>
</evidence>
<evidence type="ECO:0000313" key="5">
    <source>
        <dbReference type="Proteomes" id="UP000515121"/>
    </source>
</evidence>
<dbReference type="AlphaFoldDB" id="A0A6P6A8Q6"/>
<keyword evidence="1" id="KW-0677">Repeat</keyword>
<sequence>MSKIDMNQGAWLKIQESDLWGSVEGVLKLSFDHLSSPSLKKCFAYCAMFPEDFCFEKEQLIELWIAEGFIEAPDGSSMTMMEIGNKYFNELFPNSLFLDVEKNTCGNVLTCNMHDMVHDLAVSVSKVETLIFKANSTSTTDGISHTRHLAVSHHGESIPRLVKAVAPKLHSLFSKIDVFEKMSMTFKSLRVLKFFGAGCTNLKLPAAMGELKHLGYLDVSETSIRTLPRSITRLYNLQTLRFIDCWELTLPDGLRNLISLRHIHFDLAILQPVDLQHLTSLQTLPMFAVGAVERRHRNDELKCLNQLVGELRICQLEHVKDKDEARGARLCNKPYLGKLIFEWSTMRGGYGNLEEVLENLQPHPNLLSLIIRNYAGQKFPSWMLRPDNGLFLLDNLMELELIECINCKSLPP</sequence>
<evidence type="ECO:0000313" key="6">
    <source>
        <dbReference type="RefSeq" id="XP_022761324.1"/>
    </source>
</evidence>
<dbReference type="Gene3D" id="1.10.10.10">
    <property type="entry name" value="Winged helix-like DNA-binding domain superfamily/Winged helix DNA-binding domain"/>
    <property type="match status" value="1"/>
</dbReference>
<dbReference type="Proteomes" id="UP000515121">
    <property type="component" value="Unplaced"/>
</dbReference>
<feature type="domain" description="Disease resistance protein winged helix" evidence="3">
    <location>
        <begin position="48"/>
        <end position="121"/>
    </location>
</feature>
<dbReference type="GeneID" id="111307574"/>
<dbReference type="PANTHER" id="PTHR23155:SF1139">
    <property type="entry name" value="CC-NBS-LRR RESISTANCE PROTEIN"/>
    <property type="match status" value="1"/>
</dbReference>
<dbReference type="OrthoDB" id="1749024at2759"/>
<dbReference type="Pfam" id="PF23559">
    <property type="entry name" value="WHD_DRP"/>
    <property type="match status" value="1"/>
</dbReference>
<dbReference type="SUPFAM" id="SSF52058">
    <property type="entry name" value="L domain-like"/>
    <property type="match status" value="1"/>
</dbReference>
<dbReference type="InterPro" id="IPR036388">
    <property type="entry name" value="WH-like_DNA-bd_sf"/>
</dbReference>
<dbReference type="Gene3D" id="3.80.10.10">
    <property type="entry name" value="Ribonuclease Inhibitor"/>
    <property type="match status" value="1"/>
</dbReference>
<evidence type="ECO:0000259" key="3">
    <source>
        <dbReference type="Pfam" id="PF23559"/>
    </source>
</evidence>